<feature type="compositionally biased region" description="Basic and acidic residues" evidence="5">
    <location>
        <begin position="1082"/>
        <end position="1092"/>
    </location>
</feature>
<dbReference type="KEGG" id="tbl:TBLA_0J01910"/>
<accession>I2H9Y4</accession>
<dbReference type="InterPro" id="IPR019160">
    <property type="entry name" value="Sec3_CC"/>
</dbReference>
<sequence length="1950" mass="222418">MVSVNSPFKRKSRENKSQDTADSTNSERRYAFFNRRSASSNNANTTSNTHADLIPKNAISNPVLQSLPNSTQQMKLLPAGPDNLAMNTQHSIPPIMSNHPLNKTPNFNTSQQQFVTPVSTNNNPAMRFSNAESQSMAFRTSTNTNASVMTGSASSTKPINNRYSGISTTNNIGNEVTGSACNTTPLTHINSSNSSTPKRSPINQTNKSTINTSTTGPTPPVSGQNYSHSRVISNTSSQSSTTNFLAEQYERDRKNIILTCFSKPNPNTFEPPDNYITHVRITEDSKYQNSRPPLDSNLKNKKQRMLIMSAKAQDKGVVLLHKAKESQPGYFQIGRTWNLKELTSLERDPEIETGFICHLGKPYYWKTRSTKERTVFVKSIVNVYMQAFDGRVPQLINWNLRIFHLDENSYQRAMRTRENKNINNDSRISMGQSSLMTPQRSSQFNLSHNSPPLNSPLSIPNNIMTSPVNNRISTVPTPPTSPLPFSVSTPNFSNKIDTTYSPQYLNRATTSNCNRNQFQQFYNNNDNTTSSPPPRGKSPTTESSQQLNNLNSPISKETYFPSPTHAPPSPPSALQPTSPLQHESHNPLNFWSRNSSKRSSREFLRSSNSNVNSNINLISINTKDTTTNYDLMKNIELDQQKKNLYNHQQMSGTEPYEIQQQNTNTLDSIKKKQYLQDSDLENARNEQELNRLALANQEIEEQKALARIHSSKQQTQQDHDMGRQKNEAEENERLRDIENKERQRREEEELERIRREEEENKRIHQEKEMIQKIERENLERERRRIETERIEEEKRQQQQIDFERKQREDVELRRKQEKQLELQKEQLQQIEQQRKHQQYMEHQKNEQENVTVIKNKFIKRNTQQQLHSQLLSSINDYTSNSNSTDNVVQKANDSTSKLQNFLDSTDQSHITLVDEDFNSPPDISLPKITNSSTLNNNSLIPNTSNLASGKTCTSISGPIPSEAIVQEPALHQAPLRRISQKRITTNLVEPNDDQSGSPVFQKTPAVKKDEMAQIQGTARNSDEPTQMNNNDNMLANLNSVLTEKVDSTPDSDEFEFTDNSELPTPTDDKSFIQTEPLHLKRRSSDDQPEKRSYTLSQVKYPPTPPSSALPIAPLSNSPVLQVNQQQIPEVRGRCRKIVHKPNNPFAISEEVNNNISIPEEPIGSNIPFGSDNSLHEVSSNNDSIFSDEVLPHRFHKVSIIEEEQPDIPQLEALEKEKGTTLSKDILTRPPLIDIDDDEMNEILADINWDGKEDPDEMLDKLDRKIADEKHSLNNNLISLEGSGSTLKPYQLAVTKECEKMDPTISLFLMEMGNVADDIEYIEQQNNGLQVESANKKMLWNTLSQLLNSVSMDQDTLYELLSKPISEHNLGRMDNQLEKLFSALIAIKGEKSSVHDYLGGMSALQQRRQTYEKVTSAFLIRVVDELTKMFSNIEHMKNTQLTNILSRLLVFSSLTRFCKDVSPNSYETIMEKWNETAHNIYSDEGSRLLNIFEKNNNQSFTNNESENMVTLASINKFFVDILQYKKGSLDYSTKLNAAPPELNIVLGILDILETIERECIVYQNFLDNFFHLSDNRDFSKFIAQYRDLNSRVVSLEEIKTMDSDRKSATLINELVSKAFHNTITDISSYLVHRIKELPSISPSLLMYLQSRSKALENSNQEYLLGATQRLINQIKQAWLDFVKDESIFIERAFIDYSDISVAPFLLTVIVIMKNTEEIYSRTKQLVLGNESLENDETLLLVHKGFENLGIEIVHSLSKPSDTISQNPSADVSKKLLSLILNSNWLIKTFAYVNVNDVLNQPLVEIKITFDNYKELYVTHRLRQTMPKLTSFVSGALNLLRNNRNRGTLNPARRAAYSKQNLDNMLSGYTPQEIDNLISKLHQQVVTDFNISSSDIIQDTLIEKIWSSLQGSTVSLYLQLATLMEKNYRGSILQFSKNDIILSFEKYRKQTQ</sequence>
<evidence type="ECO:0000256" key="1">
    <source>
        <dbReference type="ARBA" id="ARBA00006518"/>
    </source>
</evidence>
<feature type="compositionally biased region" description="Polar residues" evidence="5">
    <location>
        <begin position="186"/>
        <end position="211"/>
    </location>
</feature>
<evidence type="ECO:0000256" key="3">
    <source>
        <dbReference type="ARBA" id="ARBA00022483"/>
    </source>
</evidence>
<dbReference type="InterPro" id="IPR048628">
    <property type="entry name" value="Sec3_C"/>
</dbReference>
<dbReference type="Gene3D" id="2.30.29.90">
    <property type="match status" value="1"/>
</dbReference>
<dbReference type="CDD" id="cd13315">
    <property type="entry name" value="PH_Sec3"/>
    <property type="match status" value="1"/>
</dbReference>
<feature type="compositionally biased region" description="Polar residues" evidence="5">
    <location>
        <begin position="432"/>
        <end position="444"/>
    </location>
</feature>
<feature type="region of interest" description="Disordered" evidence="5">
    <location>
        <begin position="987"/>
        <end position="1012"/>
    </location>
</feature>
<dbReference type="InParanoid" id="I2H9Y4"/>
<protein>
    <recommendedName>
        <fullName evidence="6">Exocyst complex component Sec3 PIP2-binding N-terminal domain-containing protein</fullName>
    </recommendedName>
</protein>
<evidence type="ECO:0000256" key="4">
    <source>
        <dbReference type="ARBA" id="ARBA00023054"/>
    </source>
</evidence>
<dbReference type="Pfam" id="PF09763">
    <property type="entry name" value="Sec3_CC"/>
    <property type="match status" value="1"/>
</dbReference>
<dbReference type="Pfam" id="PF20654">
    <property type="entry name" value="Sec3_C-term"/>
    <property type="match status" value="1"/>
</dbReference>
<dbReference type="InterPro" id="IPR028258">
    <property type="entry name" value="Sec3-PIP2_bind"/>
</dbReference>
<keyword evidence="4" id="KW-0175">Coiled coil</keyword>
<reference evidence="7 8" key="1">
    <citation type="journal article" date="2011" name="Proc. Natl. Acad. Sci. U.S.A.">
        <title>Evolutionary erosion of yeast sex chromosomes by mating-type switching accidents.</title>
        <authorList>
            <person name="Gordon J.L."/>
            <person name="Armisen D."/>
            <person name="Proux-Wera E."/>
            <person name="Oheigeartaigh S.S."/>
            <person name="Byrne K.P."/>
            <person name="Wolfe K.H."/>
        </authorList>
    </citation>
    <scope>NUCLEOTIDE SEQUENCE [LARGE SCALE GENOMIC DNA]</scope>
    <source>
        <strain evidence="8">ATCC 34711 / CBS 6284 / DSM 70876 / NBRC 10599 / NRRL Y-10934 / UCD 77-7</strain>
    </source>
</reference>
<dbReference type="GeneID" id="14498368"/>
<feature type="compositionally biased region" description="Basic and acidic residues" evidence="5">
    <location>
        <begin position="717"/>
        <end position="751"/>
    </location>
</feature>
<feature type="region of interest" description="Disordered" evidence="5">
    <location>
        <begin position="1047"/>
        <end position="1105"/>
    </location>
</feature>
<feature type="compositionally biased region" description="Basic and acidic residues" evidence="5">
    <location>
        <begin position="14"/>
        <end position="28"/>
    </location>
</feature>
<evidence type="ECO:0000313" key="8">
    <source>
        <dbReference type="Proteomes" id="UP000002866"/>
    </source>
</evidence>
<feature type="domain" description="Exocyst complex component Sec3 PIP2-binding N-terminal" evidence="6">
    <location>
        <begin position="299"/>
        <end position="387"/>
    </location>
</feature>
<dbReference type="GO" id="GO:0005886">
    <property type="term" value="C:plasma membrane"/>
    <property type="evidence" value="ECO:0007669"/>
    <property type="project" value="TreeGrafter"/>
</dbReference>
<dbReference type="EMBL" id="HE806325">
    <property type="protein sequence ID" value="CCH63186.1"/>
    <property type="molecule type" value="Genomic_DNA"/>
</dbReference>
<feature type="compositionally biased region" description="Polar residues" evidence="5">
    <location>
        <begin position="574"/>
        <end position="594"/>
    </location>
</feature>
<name>I2H9Y4_HENB6</name>
<dbReference type="Pfam" id="PF15277">
    <property type="entry name" value="Sec3-PIP2_bind"/>
    <property type="match status" value="1"/>
</dbReference>
<dbReference type="HOGENOM" id="CLU_234790_0_0_1"/>
<dbReference type="PANTHER" id="PTHR16092:SF14">
    <property type="entry name" value="EXOCYST COMPLEX COMPONENT 1 ISOFORM X1"/>
    <property type="match status" value="1"/>
</dbReference>
<feature type="region of interest" description="Disordered" evidence="5">
    <location>
        <begin position="186"/>
        <end position="239"/>
    </location>
</feature>
<dbReference type="GO" id="GO:0005546">
    <property type="term" value="F:phosphatidylinositol-4,5-bisphosphate binding"/>
    <property type="evidence" value="ECO:0007669"/>
    <property type="project" value="TreeGrafter"/>
</dbReference>
<evidence type="ECO:0000256" key="2">
    <source>
        <dbReference type="ARBA" id="ARBA00022448"/>
    </source>
</evidence>
<feature type="region of interest" description="Disordered" evidence="5">
    <location>
        <begin position="432"/>
        <end position="453"/>
    </location>
</feature>
<evidence type="ECO:0000259" key="6">
    <source>
        <dbReference type="SMART" id="SM01313"/>
    </source>
</evidence>
<feature type="compositionally biased region" description="Low complexity" evidence="5">
    <location>
        <begin position="519"/>
        <end position="530"/>
    </location>
</feature>
<comment type="similarity">
    <text evidence="1">Belongs to the SEC3 family.</text>
</comment>
<dbReference type="RefSeq" id="XP_004182705.1">
    <property type="nucleotide sequence ID" value="XM_004182657.1"/>
</dbReference>
<keyword evidence="8" id="KW-1185">Reference proteome</keyword>
<keyword evidence="3" id="KW-0268">Exocytosis</keyword>
<organism evidence="7 8">
    <name type="scientific">Henningerozyma blattae (strain ATCC 34711 / CBS 6284 / DSM 70876 / NBRC 10599 / NRRL Y-10934 / UCD 77-7)</name>
    <name type="common">Yeast</name>
    <name type="synonym">Tetrapisispora blattae</name>
    <dbReference type="NCBI Taxonomy" id="1071380"/>
    <lineage>
        <taxon>Eukaryota</taxon>
        <taxon>Fungi</taxon>
        <taxon>Dikarya</taxon>
        <taxon>Ascomycota</taxon>
        <taxon>Saccharomycotina</taxon>
        <taxon>Saccharomycetes</taxon>
        <taxon>Saccharomycetales</taxon>
        <taxon>Saccharomycetaceae</taxon>
        <taxon>Henningerozyma</taxon>
    </lineage>
</organism>
<dbReference type="PANTHER" id="PTHR16092">
    <property type="entry name" value="SEC3/SYNTAXIN-RELATED"/>
    <property type="match status" value="1"/>
</dbReference>
<dbReference type="GO" id="GO:0006887">
    <property type="term" value="P:exocytosis"/>
    <property type="evidence" value="ECO:0007669"/>
    <property type="project" value="UniProtKB-KW"/>
</dbReference>
<dbReference type="STRING" id="1071380.I2H9Y4"/>
<dbReference type="eggNOG" id="ENOG502QSCI">
    <property type="taxonomic scope" value="Eukaryota"/>
</dbReference>
<dbReference type="SMART" id="SM01313">
    <property type="entry name" value="Sec3-PIP2_bind"/>
    <property type="match status" value="1"/>
</dbReference>
<dbReference type="GO" id="GO:0000145">
    <property type="term" value="C:exocyst"/>
    <property type="evidence" value="ECO:0007669"/>
    <property type="project" value="InterPro"/>
</dbReference>
<gene>
    <name evidence="7" type="primary">TBLA0J01910</name>
    <name evidence="7" type="ORF">TBLA_0J01910</name>
</gene>
<feature type="compositionally biased region" description="Polar residues" evidence="5">
    <location>
        <begin position="538"/>
        <end position="555"/>
    </location>
</feature>
<proteinExistence type="inferred from homology"/>
<evidence type="ECO:0000256" key="5">
    <source>
        <dbReference type="SAM" id="MobiDB-lite"/>
    </source>
</evidence>
<feature type="region of interest" description="Disordered" evidence="5">
    <location>
        <begin position="1"/>
        <end position="28"/>
    </location>
</feature>
<feature type="compositionally biased region" description="Pro residues" evidence="5">
    <location>
        <begin position="564"/>
        <end position="573"/>
    </location>
</feature>
<feature type="region of interest" description="Disordered" evidence="5">
    <location>
        <begin position="519"/>
        <end position="595"/>
    </location>
</feature>
<dbReference type="OrthoDB" id="27109at2759"/>
<feature type="region of interest" description="Disordered" evidence="5">
    <location>
        <begin position="706"/>
        <end position="751"/>
    </location>
</feature>
<feature type="compositionally biased region" description="Acidic residues" evidence="5">
    <location>
        <begin position="1049"/>
        <end position="1058"/>
    </location>
</feature>
<feature type="compositionally biased region" description="Polar residues" evidence="5">
    <location>
        <begin position="987"/>
        <end position="1000"/>
    </location>
</feature>
<dbReference type="GO" id="GO:0006893">
    <property type="term" value="P:Golgi to plasma membrane transport"/>
    <property type="evidence" value="ECO:0007669"/>
    <property type="project" value="TreeGrafter"/>
</dbReference>
<keyword evidence="2" id="KW-0813">Transport</keyword>
<dbReference type="Proteomes" id="UP000002866">
    <property type="component" value="Chromosome 10"/>
</dbReference>
<evidence type="ECO:0000313" key="7">
    <source>
        <dbReference type="EMBL" id="CCH63186.1"/>
    </source>
</evidence>